<dbReference type="RefSeq" id="WP_025412997.1">
    <property type="nucleotide sequence ID" value="NZ_CP007128.1"/>
</dbReference>
<protein>
    <submittedName>
        <fullName evidence="1">Uncharacterized protein</fullName>
    </submittedName>
</protein>
<dbReference type="InParanoid" id="W0RKC5"/>
<dbReference type="KEGG" id="gba:J421_4012"/>
<keyword evidence="2" id="KW-1185">Reference proteome</keyword>
<dbReference type="HOGENOM" id="CLU_2422735_0_0_0"/>
<dbReference type="STRING" id="861299.J421_4012"/>
<gene>
    <name evidence="1" type="ORF">J421_4012</name>
</gene>
<accession>W0RKC5</accession>
<sequence>MLAARGTDATADPLPMAAPIDGVIGSTFGSSAALRELLDAANEHRRVVDLIWTAHEFGAVQLPAALVTRLERARAAWPAALSGFSVGAAPA</sequence>
<organism evidence="1 2">
    <name type="scientific">Gemmatirosa kalamazoonensis</name>
    <dbReference type="NCBI Taxonomy" id="861299"/>
    <lineage>
        <taxon>Bacteria</taxon>
        <taxon>Pseudomonadati</taxon>
        <taxon>Gemmatimonadota</taxon>
        <taxon>Gemmatimonadia</taxon>
        <taxon>Gemmatimonadales</taxon>
        <taxon>Gemmatimonadaceae</taxon>
        <taxon>Gemmatirosa</taxon>
    </lineage>
</organism>
<evidence type="ECO:0000313" key="2">
    <source>
        <dbReference type="Proteomes" id="UP000019151"/>
    </source>
</evidence>
<name>W0RKC5_9BACT</name>
<dbReference type="Proteomes" id="UP000019151">
    <property type="component" value="Chromosome"/>
</dbReference>
<evidence type="ECO:0000313" key="1">
    <source>
        <dbReference type="EMBL" id="AHG91549.1"/>
    </source>
</evidence>
<reference evidence="1 2" key="1">
    <citation type="journal article" date="2014" name="Genome Announc.">
        <title>Genome Sequence and Methylome of Soil Bacterium Gemmatirosa kalamazoonensis KBS708T, a Member of the Rarely Cultivated Gemmatimonadetes Phylum.</title>
        <authorList>
            <person name="Debruyn J.M."/>
            <person name="Radosevich M."/>
            <person name="Wommack K.E."/>
            <person name="Polson S.W."/>
            <person name="Hauser L.J."/>
            <person name="Fawaz M.N."/>
            <person name="Korlach J."/>
            <person name="Tsai Y.C."/>
        </authorList>
    </citation>
    <scope>NUCLEOTIDE SEQUENCE [LARGE SCALE GENOMIC DNA]</scope>
    <source>
        <strain evidence="1 2">KBS708</strain>
    </source>
</reference>
<dbReference type="EMBL" id="CP007128">
    <property type="protein sequence ID" value="AHG91549.1"/>
    <property type="molecule type" value="Genomic_DNA"/>
</dbReference>
<proteinExistence type="predicted"/>
<dbReference type="AlphaFoldDB" id="W0RKC5"/>